<evidence type="ECO:0008006" key="5">
    <source>
        <dbReference type="Google" id="ProtNLM"/>
    </source>
</evidence>
<name>A0AAI9UTP8_9PEZI</name>
<evidence type="ECO:0000256" key="2">
    <source>
        <dbReference type="SAM" id="SignalP"/>
    </source>
</evidence>
<feature type="signal peptide" evidence="2">
    <location>
        <begin position="1"/>
        <end position="21"/>
    </location>
</feature>
<gene>
    <name evidence="3" type="ORF">CMEL01_13482</name>
</gene>
<dbReference type="EMBL" id="MLGG01000007">
    <property type="protein sequence ID" value="KAK1463413.1"/>
    <property type="molecule type" value="Genomic_DNA"/>
</dbReference>
<keyword evidence="2" id="KW-0732">Signal</keyword>
<evidence type="ECO:0000313" key="4">
    <source>
        <dbReference type="Proteomes" id="UP001239795"/>
    </source>
</evidence>
<feature type="chain" id="PRO_5042540882" description="Secreted protein" evidence="2">
    <location>
        <begin position="22"/>
        <end position="78"/>
    </location>
</feature>
<keyword evidence="4" id="KW-1185">Reference proteome</keyword>
<dbReference type="Proteomes" id="UP001239795">
    <property type="component" value="Unassembled WGS sequence"/>
</dbReference>
<evidence type="ECO:0000256" key="1">
    <source>
        <dbReference type="SAM" id="MobiDB-lite"/>
    </source>
</evidence>
<accession>A0AAI9UTP8</accession>
<reference evidence="3 4" key="1">
    <citation type="submission" date="2016-10" db="EMBL/GenBank/DDBJ databases">
        <title>The genome sequence of Colletotrichum fioriniae PJ7.</title>
        <authorList>
            <person name="Baroncelli R."/>
        </authorList>
    </citation>
    <scope>NUCLEOTIDE SEQUENCE [LARGE SCALE GENOMIC DNA]</scope>
    <source>
        <strain evidence="3">Col 31</strain>
    </source>
</reference>
<evidence type="ECO:0000313" key="3">
    <source>
        <dbReference type="EMBL" id="KAK1463413.1"/>
    </source>
</evidence>
<proteinExistence type="predicted"/>
<dbReference type="AlphaFoldDB" id="A0AAI9UTP8"/>
<comment type="caution">
    <text evidence="3">The sequence shown here is derived from an EMBL/GenBank/DDBJ whole genome shotgun (WGS) entry which is preliminary data.</text>
</comment>
<protein>
    <recommendedName>
        <fullName evidence="5">Secreted protein</fullName>
    </recommendedName>
</protein>
<organism evidence="3 4">
    <name type="scientific">Colletotrichum melonis</name>
    <dbReference type="NCBI Taxonomy" id="1209925"/>
    <lineage>
        <taxon>Eukaryota</taxon>
        <taxon>Fungi</taxon>
        <taxon>Dikarya</taxon>
        <taxon>Ascomycota</taxon>
        <taxon>Pezizomycotina</taxon>
        <taxon>Sordariomycetes</taxon>
        <taxon>Hypocreomycetidae</taxon>
        <taxon>Glomerellales</taxon>
        <taxon>Glomerellaceae</taxon>
        <taxon>Colletotrichum</taxon>
        <taxon>Colletotrichum acutatum species complex</taxon>
    </lineage>
</organism>
<feature type="region of interest" description="Disordered" evidence="1">
    <location>
        <begin position="37"/>
        <end position="57"/>
    </location>
</feature>
<sequence length="78" mass="8388">MISLLGCLLISLGVFRRPSQGKGGSSESFLDTGLTDFPVPSTGLPTPTPNKETFPRIGGWRDALRSSSSQLTRAFVYI</sequence>